<protein>
    <submittedName>
        <fullName evidence="2">Uncharacterized protein</fullName>
    </submittedName>
</protein>
<name>A0A1Q8QMP0_9FIRM</name>
<comment type="caution">
    <text evidence="2">The sequence shown here is derived from an EMBL/GenBank/DDBJ whole genome shotgun (WGS) entry which is preliminary data.</text>
</comment>
<keyword evidence="1" id="KW-0472">Membrane</keyword>
<reference evidence="2 3" key="1">
    <citation type="submission" date="2016-09" db="EMBL/GenBank/DDBJ databases">
        <title>Complete genome of Desulfosporosinus sp. OL.</title>
        <authorList>
            <person name="Mardanov A."/>
            <person name="Beletsky A."/>
            <person name="Panova A."/>
            <person name="Karnachuk O."/>
            <person name="Ravin N."/>
        </authorList>
    </citation>
    <scope>NUCLEOTIDE SEQUENCE [LARGE SCALE GENOMIC DNA]</scope>
    <source>
        <strain evidence="2 3">OL</strain>
    </source>
</reference>
<keyword evidence="1" id="KW-0812">Transmembrane</keyword>
<feature type="transmembrane region" description="Helical" evidence="1">
    <location>
        <begin position="12"/>
        <end position="30"/>
    </location>
</feature>
<sequence length="61" mass="7151">MSRFKNWFFGRRSILAKLILINLLIIAIIIKEIIDQHRGEVGLISRQDEHSFWFTVPLADA</sequence>
<keyword evidence="1" id="KW-1133">Transmembrane helix</keyword>
<evidence type="ECO:0000313" key="2">
    <source>
        <dbReference type="EMBL" id="OLN28613.1"/>
    </source>
</evidence>
<dbReference type="STRING" id="1888891.DSOL_3991"/>
<accession>A0A1Q8QMP0</accession>
<dbReference type="AlphaFoldDB" id="A0A1Q8QMP0"/>
<organism evidence="2 3">
    <name type="scientific">Desulfosporosinus metallidurans</name>
    <dbReference type="NCBI Taxonomy" id="1888891"/>
    <lineage>
        <taxon>Bacteria</taxon>
        <taxon>Bacillati</taxon>
        <taxon>Bacillota</taxon>
        <taxon>Clostridia</taxon>
        <taxon>Eubacteriales</taxon>
        <taxon>Desulfitobacteriaceae</taxon>
        <taxon>Desulfosporosinus</taxon>
    </lineage>
</organism>
<dbReference type="EMBL" id="MLBF01000041">
    <property type="protein sequence ID" value="OLN28613.1"/>
    <property type="molecule type" value="Genomic_DNA"/>
</dbReference>
<proteinExistence type="predicted"/>
<gene>
    <name evidence="2" type="ORF">DSOL_3991</name>
</gene>
<dbReference type="Proteomes" id="UP000186102">
    <property type="component" value="Unassembled WGS sequence"/>
</dbReference>
<dbReference type="RefSeq" id="WP_075366402.1">
    <property type="nucleotide sequence ID" value="NZ_MLBF01000041.1"/>
</dbReference>
<evidence type="ECO:0000256" key="1">
    <source>
        <dbReference type="SAM" id="Phobius"/>
    </source>
</evidence>
<evidence type="ECO:0000313" key="3">
    <source>
        <dbReference type="Proteomes" id="UP000186102"/>
    </source>
</evidence>
<keyword evidence="3" id="KW-1185">Reference proteome</keyword>